<comment type="similarity">
    <text evidence="1">Belongs to the CDK5RAP3 family.</text>
</comment>
<protein>
    <recommendedName>
        <fullName evidence="6">CDK5RAP3-like protein</fullName>
    </recommendedName>
</protein>
<dbReference type="PANTHER" id="PTHR14894">
    <property type="entry name" value="CDK5 REGULATORY SUBUNIT-ASSOCIATED PROTEIN 3"/>
    <property type="match status" value="1"/>
</dbReference>
<organism evidence="4 5">
    <name type="scientific">Linum tenue</name>
    <dbReference type="NCBI Taxonomy" id="586396"/>
    <lineage>
        <taxon>Eukaryota</taxon>
        <taxon>Viridiplantae</taxon>
        <taxon>Streptophyta</taxon>
        <taxon>Embryophyta</taxon>
        <taxon>Tracheophyta</taxon>
        <taxon>Spermatophyta</taxon>
        <taxon>Magnoliopsida</taxon>
        <taxon>eudicotyledons</taxon>
        <taxon>Gunneridae</taxon>
        <taxon>Pentapetalae</taxon>
        <taxon>rosids</taxon>
        <taxon>fabids</taxon>
        <taxon>Malpighiales</taxon>
        <taxon>Linaceae</taxon>
        <taxon>Linum</taxon>
    </lineage>
</organism>
<dbReference type="GO" id="GO:0012505">
    <property type="term" value="C:endomembrane system"/>
    <property type="evidence" value="ECO:0007669"/>
    <property type="project" value="TreeGrafter"/>
</dbReference>
<comment type="caution">
    <text evidence="4">The sequence shown here is derived from an EMBL/GenBank/DDBJ whole genome shotgun (WGS) entry which is preliminary data.</text>
</comment>
<name>A0AAV0JAA5_9ROSI</name>
<gene>
    <name evidence="4" type="ORF">LITE_LOCUS13321</name>
</gene>
<dbReference type="AlphaFoldDB" id="A0AAV0JAA5"/>
<dbReference type="PANTHER" id="PTHR14894:SF0">
    <property type="entry name" value="CDK5 REGULATORY SUBUNIT-ASSOCIATED PROTEIN 3"/>
    <property type="match status" value="1"/>
</dbReference>
<proteinExistence type="inferred from homology"/>
<dbReference type="Pfam" id="PF05600">
    <property type="entry name" value="CDK5RAP3"/>
    <property type="match status" value="1"/>
</dbReference>
<sequence>MFNPTRKQYKTQKPTPTHSVGPKSSGREEKTLVVSSEVVFSRFDSILQILPAAKEMQNQEDIRNLPIDITFSRLGEWLVDRKRIPADWRKKIAAIRARISKEFSSLPKDLDPYFQTLDPEEVGYLEVKKIYEILSKSTPESRNIFGRLSGPAGAWEAIVQSLEKDHIFLGEAAQTIIQNVTYEIPYQRKQVQKIQQQLAELERKETDIKRSAALSAAKYVEACQELGLQGNNVRFELLETAKSLPSTFSRVLEVINGENMSRAIDYYSDFVRDVHTEKDKSSAAVLSSLRDIRDNPPSLNVSASHETSLSGNPQLNANILTDSGGEIDGGAADNINWDISVDSTQIDWDIGTVEETSYDGGNGLGPYEIVDASEILQDPSRNEDAESGQHPDMTVSEISWDVSVETPEVDVIDDDNPSNLGTGHQIYAADDSTNTLTRKEDRSLLLETEYRNKILDDLNEVKAFLRQRVSELRTGETQSLQHQVQSVSPLVLQQYTPDAIEMMLSDISSTISLLTNRKTRDLIMILNSKRFLDRLVTSLEEKKHHESKLKEGLKDLAIKRMELHNSLSSSWPKQEAALAKTRELKKLCESTLSSMFDGRPVHIIGEINALLLSSGVGA</sequence>
<keyword evidence="2" id="KW-0175">Coiled coil</keyword>
<keyword evidence="5" id="KW-1185">Reference proteome</keyword>
<evidence type="ECO:0000256" key="2">
    <source>
        <dbReference type="SAM" id="Coils"/>
    </source>
</evidence>
<accession>A0AAV0JAA5</accession>
<feature type="region of interest" description="Disordered" evidence="3">
    <location>
        <begin position="1"/>
        <end position="28"/>
    </location>
</feature>
<evidence type="ECO:0000313" key="5">
    <source>
        <dbReference type="Proteomes" id="UP001154282"/>
    </source>
</evidence>
<feature type="coiled-coil region" evidence="2">
    <location>
        <begin position="184"/>
        <end position="211"/>
    </location>
</feature>
<feature type="region of interest" description="Disordered" evidence="3">
    <location>
        <begin position="295"/>
        <end position="314"/>
    </location>
</feature>
<evidence type="ECO:0008006" key="6">
    <source>
        <dbReference type="Google" id="ProtNLM"/>
    </source>
</evidence>
<evidence type="ECO:0000256" key="1">
    <source>
        <dbReference type="ARBA" id="ARBA00007478"/>
    </source>
</evidence>
<dbReference type="Proteomes" id="UP001154282">
    <property type="component" value="Unassembled WGS sequence"/>
</dbReference>
<reference evidence="4" key="1">
    <citation type="submission" date="2022-08" db="EMBL/GenBank/DDBJ databases">
        <authorList>
            <person name="Gutierrez-Valencia J."/>
        </authorList>
    </citation>
    <scope>NUCLEOTIDE SEQUENCE</scope>
</reference>
<dbReference type="EMBL" id="CAMGYJ010000004">
    <property type="protein sequence ID" value="CAI0406711.1"/>
    <property type="molecule type" value="Genomic_DNA"/>
</dbReference>
<dbReference type="InterPro" id="IPR008491">
    <property type="entry name" value="CDK5RAP3"/>
</dbReference>
<evidence type="ECO:0000313" key="4">
    <source>
        <dbReference type="EMBL" id="CAI0406711.1"/>
    </source>
</evidence>
<dbReference type="GO" id="GO:0007346">
    <property type="term" value="P:regulation of mitotic cell cycle"/>
    <property type="evidence" value="ECO:0007669"/>
    <property type="project" value="TreeGrafter"/>
</dbReference>
<evidence type="ECO:0000256" key="3">
    <source>
        <dbReference type="SAM" id="MobiDB-lite"/>
    </source>
</evidence>
<feature type="compositionally biased region" description="Polar residues" evidence="3">
    <location>
        <begin position="297"/>
        <end position="314"/>
    </location>
</feature>